<evidence type="ECO:0000313" key="2">
    <source>
        <dbReference type="EMBL" id="MEZ0493654.1"/>
    </source>
</evidence>
<keyword evidence="1" id="KW-0732">Signal</keyword>
<sequence>MFTKRHFAGPVGALVAVAALSTGPAAHAVSTPFVYSGTVRADGVDRYATAALVSQGSFAPSPGSTVFLASGESFADALAAGPAAAHLDGPLLLTAAGGLPAATRAELTRLSPASVHVVGGTDRVPDAVLTAVRALLPSASVDRTAGPDRYATAVAVAQRFFPTRQASFVLARGDAFPDAVSGAALAGWRGEPLLLTAPDRLPEAVATWLSAADRSRATVIGSTESVSAAVADRTDLFLTSADALTRLAGQDRYATSAAVAQAVHAQSPVAVVATGRTFPDALAAVPAAAVNSAPLLLVPGDCAPDPTGAYLEGNGALRGVLVVGDSSAVADDALERAC</sequence>
<name>A0ABV4I4M8_9ACTN</name>
<evidence type="ECO:0000256" key="1">
    <source>
        <dbReference type="SAM" id="SignalP"/>
    </source>
</evidence>
<feature type="signal peptide" evidence="1">
    <location>
        <begin position="1"/>
        <end position="28"/>
    </location>
</feature>
<keyword evidence="3" id="KW-1185">Reference proteome</keyword>
<reference evidence="2 3" key="1">
    <citation type="submission" date="2024-07" db="EMBL/GenBank/DDBJ databases">
        <authorList>
            <person name="Thanompreechachai J."/>
            <person name="Duangmal K."/>
        </authorList>
    </citation>
    <scope>NUCLEOTIDE SEQUENCE [LARGE SCALE GENOMIC DNA]</scope>
    <source>
        <strain evidence="2 3">TBRC 1896</strain>
    </source>
</reference>
<dbReference type="Pfam" id="PF04122">
    <property type="entry name" value="CW_binding_2"/>
    <property type="match status" value="3"/>
</dbReference>
<comment type="caution">
    <text evidence="2">The sequence shown here is derived from an EMBL/GenBank/DDBJ whole genome shotgun (WGS) entry which is preliminary data.</text>
</comment>
<dbReference type="InterPro" id="IPR007253">
    <property type="entry name" value="Cell_wall-bd_2"/>
</dbReference>
<accession>A0ABV4I4M8</accession>
<dbReference type="PANTHER" id="PTHR30032:SF4">
    <property type="entry name" value="AMIDASE ENHANCER"/>
    <property type="match status" value="1"/>
</dbReference>
<dbReference type="Proteomes" id="UP001566476">
    <property type="component" value="Unassembled WGS sequence"/>
</dbReference>
<protein>
    <submittedName>
        <fullName evidence="2">Cell wall-binding repeat-containing protein</fullName>
    </submittedName>
</protein>
<dbReference type="EMBL" id="JBGGTQ010000007">
    <property type="protein sequence ID" value="MEZ0493654.1"/>
    <property type="molecule type" value="Genomic_DNA"/>
</dbReference>
<gene>
    <name evidence="2" type="ORF">AB2L28_15550</name>
</gene>
<dbReference type="PANTHER" id="PTHR30032">
    <property type="entry name" value="N-ACETYLMURAMOYL-L-ALANINE AMIDASE-RELATED"/>
    <property type="match status" value="1"/>
</dbReference>
<dbReference type="Gene3D" id="3.40.50.12090">
    <property type="match status" value="2"/>
</dbReference>
<dbReference type="InterPro" id="IPR051922">
    <property type="entry name" value="Bact_Sporulation_Assoc"/>
</dbReference>
<feature type="chain" id="PRO_5046829682" evidence="1">
    <location>
        <begin position="29"/>
        <end position="338"/>
    </location>
</feature>
<dbReference type="RefSeq" id="WP_370719893.1">
    <property type="nucleotide sequence ID" value="NZ_JBGGTQ010000007.1"/>
</dbReference>
<evidence type="ECO:0000313" key="3">
    <source>
        <dbReference type="Proteomes" id="UP001566476"/>
    </source>
</evidence>
<organism evidence="2 3">
    <name type="scientific">Kineococcus mangrovi</name>
    <dbReference type="NCBI Taxonomy" id="1660183"/>
    <lineage>
        <taxon>Bacteria</taxon>
        <taxon>Bacillati</taxon>
        <taxon>Actinomycetota</taxon>
        <taxon>Actinomycetes</taxon>
        <taxon>Kineosporiales</taxon>
        <taxon>Kineosporiaceae</taxon>
        <taxon>Kineococcus</taxon>
    </lineage>
</organism>
<proteinExistence type="predicted"/>